<name>A0A1J4KS23_9EUKA</name>
<dbReference type="SUPFAM" id="SSF54236">
    <property type="entry name" value="Ubiquitin-like"/>
    <property type="match status" value="1"/>
</dbReference>
<dbReference type="PROSITE" id="PS50053">
    <property type="entry name" value="UBIQUITIN_2"/>
    <property type="match status" value="1"/>
</dbReference>
<dbReference type="InterPro" id="IPR000626">
    <property type="entry name" value="Ubiquitin-like_dom"/>
</dbReference>
<dbReference type="EMBL" id="MLAK01000493">
    <property type="protein sequence ID" value="OHT13680.1"/>
    <property type="molecule type" value="Genomic_DNA"/>
</dbReference>
<evidence type="ECO:0000313" key="2">
    <source>
        <dbReference type="EMBL" id="OHT13680.1"/>
    </source>
</evidence>
<gene>
    <name evidence="2" type="ORF">TRFO_16114</name>
</gene>
<keyword evidence="3" id="KW-1185">Reference proteome</keyword>
<accession>A0A1J4KS23</accession>
<dbReference type="VEuPathDB" id="TrichDB:TRFO_16114"/>
<dbReference type="OrthoDB" id="419317at2759"/>
<evidence type="ECO:0000313" key="3">
    <source>
        <dbReference type="Proteomes" id="UP000179807"/>
    </source>
</evidence>
<dbReference type="Gene3D" id="3.10.20.90">
    <property type="entry name" value="Phosphatidylinositol 3-kinase Catalytic Subunit, Chain A, domain 1"/>
    <property type="match status" value="1"/>
</dbReference>
<dbReference type="InterPro" id="IPR029071">
    <property type="entry name" value="Ubiquitin-like_domsf"/>
</dbReference>
<protein>
    <recommendedName>
        <fullName evidence="1">Ubiquitin-like domain-containing protein</fullName>
    </recommendedName>
</protein>
<dbReference type="Proteomes" id="UP000179807">
    <property type="component" value="Unassembled WGS sequence"/>
</dbReference>
<sequence length="185" mass="21349">MKKFKTSLRLMSVVSLRSLSGNFYMVEMDYSQTIKTLKEKLIEQFPDIFHQNGEAKIDLIFQGKLLTNDENATLESTGYDQTKFILVKISKNLQSTSKNRKLKNDADQKDKEKFETNNLIYYEGDLTEETARYLLSERLKGVPGLLSEVIERIEKKMPEIGLKVRENPQPLLITLGIQPWQIASL</sequence>
<dbReference type="GeneID" id="94833492"/>
<evidence type="ECO:0000259" key="1">
    <source>
        <dbReference type="PROSITE" id="PS50053"/>
    </source>
</evidence>
<reference evidence="2" key="1">
    <citation type="submission" date="2016-10" db="EMBL/GenBank/DDBJ databases">
        <authorList>
            <person name="Benchimol M."/>
            <person name="Almeida L.G."/>
            <person name="Vasconcelos A.T."/>
            <person name="Perreira-Neves A."/>
            <person name="Rosa I.A."/>
            <person name="Tasca T."/>
            <person name="Bogo M.R."/>
            <person name="de Souza W."/>
        </authorList>
    </citation>
    <scope>NUCLEOTIDE SEQUENCE [LARGE SCALE GENOMIC DNA]</scope>
    <source>
        <strain evidence="2">K</strain>
    </source>
</reference>
<dbReference type="Pfam" id="PF00240">
    <property type="entry name" value="ubiquitin"/>
    <property type="match status" value="1"/>
</dbReference>
<comment type="caution">
    <text evidence="2">The sequence shown here is derived from an EMBL/GenBank/DDBJ whole genome shotgun (WGS) entry which is preliminary data.</text>
</comment>
<organism evidence="2 3">
    <name type="scientific">Tritrichomonas foetus</name>
    <dbReference type="NCBI Taxonomy" id="1144522"/>
    <lineage>
        <taxon>Eukaryota</taxon>
        <taxon>Metamonada</taxon>
        <taxon>Parabasalia</taxon>
        <taxon>Tritrichomonadida</taxon>
        <taxon>Tritrichomonadidae</taxon>
        <taxon>Tritrichomonas</taxon>
    </lineage>
</organism>
<feature type="domain" description="Ubiquitin-like" evidence="1">
    <location>
        <begin position="14"/>
        <end position="91"/>
    </location>
</feature>
<proteinExistence type="predicted"/>
<dbReference type="RefSeq" id="XP_068366816.1">
    <property type="nucleotide sequence ID" value="XM_068498788.1"/>
</dbReference>
<dbReference type="AlphaFoldDB" id="A0A1J4KS23"/>